<reference evidence="4 5" key="1">
    <citation type="submission" date="2016-09" db="EMBL/GenBank/DDBJ databases">
        <title>Genomic Taxonomy of the Vibrionaceae.</title>
        <authorList>
            <person name="Gonzalez-Castillo A."/>
            <person name="Gomez-Gil B."/>
            <person name="Enciso-Ibarra K."/>
        </authorList>
    </citation>
    <scope>NUCLEOTIDE SEQUENCE [LARGE SCALE GENOMIC DNA]</scope>
    <source>
        <strain evidence="4 5">CAIM 1902</strain>
    </source>
</reference>
<dbReference type="InterPro" id="IPR009057">
    <property type="entry name" value="Homeodomain-like_sf"/>
</dbReference>
<protein>
    <submittedName>
        <fullName evidence="4">TetR family transcriptional regulator</fullName>
    </submittedName>
</protein>
<accession>A0ABX3FBU1</accession>
<dbReference type="Pfam" id="PF00440">
    <property type="entry name" value="TetR_N"/>
    <property type="match status" value="1"/>
</dbReference>
<comment type="caution">
    <text evidence="4">The sequence shown here is derived from an EMBL/GenBank/DDBJ whole genome shotgun (WGS) entry which is preliminary data.</text>
</comment>
<dbReference type="RefSeq" id="WP_075715978.1">
    <property type="nucleotide sequence ID" value="NZ_AP019655.1"/>
</dbReference>
<proteinExistence type="predicted"/>
<dbReference type="Gene3D" id="1.10.357.10">
    <property type="entry name" value="Tetracycline Repressor, domain 2"/>
    <property type="match status" value="1"/>
</dbReference>
<dbReference type="EMBL" id="MJMH01000206">
    <property type="protein sequence ID" value="OLQ86807.1"/>
    <property type="molecule type" value="Genomic_DNA"/>
</dbReference>
<keyword evidence="5" id="KW-1185">Reference proteome</keyword>
<name>A0ABX3FBU1_9VIBR</name>
<dbReference type="PRINTS" id="PR00455">
    <property type="entry name" value="HTHTETR"/>
</dbReference>
<evidence type="ECO:0000256" key="2">
    <source>
        <dbReference type="PROSITE-ProRule" id="PRU00335"/>
    </source>
</evidence>
<dbReference type="PROSITE" id="PS50977">
    <property type="entry name" value="HTH_TETR_2"/>
    <property type="match status" value="1"/>
</dbReference>
<evidence type="ECO:0000313" key="4">
    <source>
        <dbReference type="EMBL" id="OLQ86807.1"/>
    </source>
</evidence>
<organism evidence="4 5">
    <name type="scientific">Vibrio panuliri</name>
    <dbReference type="NCBI Taxonomy" id="1381081"/>
    <lineage>
        <taxon>Bacteria</taxon>
        <taxon>Pseudomonadati</taxon>
        <taxon>Pseudomonadota</taxon>
        <taxon>Gammaproteobacteria</taxon>
        <taxon>Vibrionales</taxon>
        <taxon>Vibrionaceae</taxon>
        <taxon>Vibrio</taxon>
    </lineage>
</organism>
<gene>
    <name evidence="4" type="ORF">BIY20_02645</name>
</gene>
<feature type="DNA-binding region" description="H-T-H motif" evidence="2">
    <location>
        <begin position="32"/>
        <end position="51"/>
    </location>
</feature>
<dbReference type="InterPro" id="IPR001647">
    <property type="entry name" value="HTH_TetR"/>
</dbReference>
<dbReference type="SUPFAM" id="SSF46689">
    <property type="entry name" value="Homeodomain-like"/>
    <property type="match status" value="1"/>
</dbReference>
<sequence length="241" mass="26884">MPAPKYSFADEEQLILDATVKSILDSSLIDFKMSEIAKNAGISMGSVYKHIQSKEDVLVALAVQMTHQTLTVISDILKLPYSLSSKIVALNLASEESMYIYPFGYRLFTMLNSLNLLNKASQGWVDKLATVSLQIHDCFENELSNAIEQGELILGSDNKDSLIEEFMLTHWTLSVGFPLVVSHSCNPNLAKETCNLSKPISLDHPLLKGTMRITNSYPWKNPASINELIEIEKNLISLGYR</sequence>
<evidence type="ECO:0000259" key="3">
    <source>
        <dbReference type="PROSITE" id="PS50977"/>
    </source>
</evidence>
<feature type="domain" description="HTH tetR-type" evidence="3">
    <location>
        <begin position="9"/>
        <end position="69"/>
    </location>
</feature>
<dbReference type="Proteomes" id="UP000186039">
    <property type="component" value="Unassembled WGS sequence"/>
</dbReference>
<keyword evidence="1 2" id="KW-0238">DNA-binding</keyword>
<evidence type="ECO:0000256" key="1">
    <source>
        <dbReference type="ARBA" id="ARBA00023125"/>
    </source>
</evidence>
<evidence type="ECO:0000313" key="5">
    <source>
        <dbReference type="Proteomes" id="UP000186039"/>
    </source>
</evidence>